<accession>A0A518H8S8</accession>
<dbReference type="KEGG" id="tpla:ElP_51880"/>
<dbReference type="AlphaFoldDB" id="A0A518H8S8"/>
<dbReference type="Proteomes" id="UP000317835">
    <property type="component" value="Chromosome"/>
</dbReference>
<gene>
    <name evidence="2" type="ORF">ElP_51880</name>
</gene>
<name>A0A518H8S8_9BACT</name>
<evidence type="ECO:0000313" key="3">
    <source>
        <dbReference type="Proteomes" id="UP000317835"/>
    </source>
</evidence>
<feature type="region of interest" description="Disordered" evidence="1">
    <location>
        <begin position="136"/>
        <end position="165"/>
    </location>
</feature>
<dbReference type="EMBL" id="CP036426">
    <property type="protein sequence ID" value="QDV37253.1"/>
    <property type="molecule type" value="Genomic_DNA"/>
</dbReference>
<feature type="region of interest" description="Disordered" evidence="1">
    <location>
        <begin position="68"/>
        <end position="96"/>
    </location>
</feature>
<evidence type="ECO:0000313" key="2">
    <source>
        <dbReference type="EMBL" id="QDV37253.1"/>
    </source>
</evidence>
<proteinExistence type="predicted"/>
<sequence>MLTNLTSLTRSASLTLLTNGTRSLAPVVDVNMLQVRATRSRHVSILHLGPHLSAGISPAPIDPERIRIDRPDAIPGSPLGSGDWPSFGPSQRPSSWSPLGMSPWVVRQGVRRDVYGCRVVPVGVVAGVPAPPRLAAATPKAATAAKDHAPAPVKAASKRPFATGG</sequence>
<evidence type="ECO:0000256" key="1">
    <source>
        <dbReference type="SAM" id="MobiDB-lite"/>
    </source>
</evidence>
<organism evidence="2 3">
    <name type="scientific">Tautonia plasticadhaerens</name>
    <dbReference type="NCBI Taxonomy" id="2527974"/>
    <lineage>
        <taxon>Bacteria</taxon>
        <taxon>Pseudomonadati</taxon>
        <taxon>Planctomycetota</taxon>
        <taxon>Planctomycetia</taxon>
        <taxon>Isosphaerales</taxon>
        <taxon>Isosphaeraceae</taxon>
        <taxon>Tautonia</taxon>
    </lineage>
</organism>
<reference evidence="2 3" key="1">
    <citation type="submission" date="2019-02" db="EMBL/GenBank/DDBJ databases">
        <title>Deep-cultivation of Planctomycetes and their phenomic and genomic characterization uncovers novel biology.</title>
        <authorList>
            <person name="Wiegand S."/>
            <person name="Jogler M."/>
            <person name="Boedeker C."/>
            <person name="Pinto D."/>
            <person name="Vollmers J."/>
            <person name="Rivas-Marin E."/>
            <person name="Kohn T."/>
            <person name="Peeters S.H."/>
            <person name="Heuer A."/>
            <person name="Rast P."/>
            <person name="Oberbeckmann S."/>
            <person name="Bunk B."/>
            <person name="Jeske O."/>
            <person name="Meyerdierks A."/>
            <person name="Storesund J.E."/>
            <person name="Kallscheuer N."/>
            <person name="Luecker S."/>
            <person name="Lage O.M."/>
            <person name="Pohl T."/>
            <person name="Merkel B.J."/>
            <person name="Hornburger P."/>
            <person name="Mueller R.-W."/>
            <person name="Bruemmer F."/>
            <person name="Labrenz M."/>
            <person name="Spormann A.M."/>
            <person name="Op den Camp H."/>
            <person name="Overmann J."/>
            <person name="Amann R."/>
            <person name="Jetten M.S.M."/>
            <person name="Mascher T."/>
            <person name="Medema M.H."/>
            <person name="Devos D.P."/>
            <person name="Kaster A.-K."/>
            <person name="Ovreas L."/>
            <person name="Rohde M."/>
            <person name="Galperin M.Y."/>
            <person name="Jogler C."/>
        </authorList>
    </citation>
    <scope>NUCLEOTIDE SEQUENCE [LARGE SCALE GENOMIC DNA]</scope>
    <source>
        <strain evidence="2 3">ElP</strain>
    </source>
</reference>
<keyword evidence="3" id="KW-1185">Reference proteome</keyword>
<dbReference type="RefSeq" id="WP_145274779.1">
    <property type="nucleotide sequence ID" value="NZ_CP036426.1"/>
</dbReference>
<protein>
    <submittedName>
        <fullName evidence="2">Uncharacterized protein</fullName>
    </submittedName>
</protein>